<dbReference type="SUPFAM" id="SSF55729">
    <property type="entry name" value="Acyl-CoA N-acyltransferases (Nat)"/>
    <property type="match status" value="1"/>
</dbReference>
<accession>A0A366ESD7</accession>
<dbReference type="GO" id="GO:0016747">
    <property type="term" value="F:acyltransferase activity, transferring groups other than amino-acyl groups"/>
    <property type="evidence" value="ECO:0007669"/>
    <property type="project" value="InterPro"/>
</dbReference>
<comment type="caution">
    <text evidence="2">The sequence shown here is derived from an EMBL/GenBank/DDBJ whole genome shotgun (WGS) entry which is preliminary data.</text>
</comment>
<dbReference type="InterPro" id="IPR000182">
    <property type="entry name" value="GNAT_dom"/>
</dbReference>
<gene>
    <name evidence="2" type="ORF">DET59_10417</name>
</gene>
<dbReference type="Gene3D" id="3.40.630.30">
    <property type="match status" value="1"/>
</dbReference>
<evidence type="ECO:0000259" key="1">
    <source>
        <dbReference type="PROSITE" id="PS51186"/>
    </source>
</evidence>
<dbReference type="OrthoDB" id="2864206at2"/>
<dbReference type="InterPro" id="IPR016181">
    <property type="entry name" value="Acyl_CoA_acyltransferase"/>
</dbReference>
<protein>
    <submittedName>
        <fullName evidence="2">Putative GNAT family acetyltransferase</fullName>
    </submittedName>
</protein>
<reference evidence="2 3" key="1">
    <citation type="submission" date="2018-06" db="EMBL/GenBank/DDBJ databases">
        <title>Freshwater and sediment microbial communities from various areas in North America, analyzing microbe dynamics in response to fracking.</title>
        <authorList>
            <person name="Lamendella R."/>
        </authorList>
    </citation>
    <scope>NUCLEOTIDE SEQUENCE [LARGE SCALE GENOMIC DNA]</scope>
    <source>
        <strain evidence="2 3">97B</strain>
    </source>
</reference>
<evidence type="ECO:0000313" key="2">
    <source>
        <dbReference type="EMBL" id="RBP05301.1"/>
    </source>
</evidence>
<dbReference type="CDD" id="cd04301">
    <property type="entry name" value="NAT_SF"/>
    <property type="match status" value="1"/>
</dbReference>
<dbReference type="PROSITE" id="PS51186">
    <property type="entry name" value="GNAT"/>
    <property type="match status" value="1"/>
</dbReference>
<dbReference type="RefSeq" id="WP_113968812.1">
    <property type="nucleotide sequence ID" value="NZ_QNRJ01000004.1"/>
</dbReference>
<feature type="domain" description="N-acetyltransferase" evidence="1">
    <location>
        <begin position="1"/>
        <end position="131"/>
    </location>
</feature>
<proteinExistence type="predicted"/>
<dbReference type="Pfam" id="PF00583">
    <property type="entry name" value="Acetyltransf_1"/>
    <property type="match status" value="1"/>
</dbReference>
<sequence>MNISIETSTFKELEPLILLAGKDGMRVHDVPGSVWFCAKVDGEMAGFVSCYIREKQGKAVFKSDYVRGEYRRRGIYRKLFETRLDYVKNVNVRKIKASCTKMSLECFLSYGFKKIESRSRKYTDVLMYVDH</sequence>
<dbReference type="AlphaFoldDB" id="A0A366ESD7"/>
<dbReference type="Proteomes" id="UP000252118">
    <property type="component" value="Unassembled WGS sequence"/>
</dbReference>
<dbReference type="EMBL" id="QNRJ01000004">
    <property type="protein sequence ID" value="RBP05301.1"/>
    <property type="molecule type" value="Genomic_DNA"/>
</dbReference>
<evidence type="ECO:0000313" key="3">
    <source>
        <dbReference type="Proteomes" id="UP000252118"/>
    </source>
</evidence>
<name>A0A366ESD7_9BACI</name>
<keyword evidence="2" id="KW-0808">Transferase</keyword>
<organism evidence="2 3">
    <name type="scientific">Rossellomorea aquimaris</name>
    <dbReference type="NCBI Taxonomy" id="189382"/>
    <lineage>
        <taxon>Bacteria</taxon>
        <taxon>Bacillati</taxon>
        <taxon>Bacillota</taxon>
        <taxon>Bacilli</taxon>
        <taxon>Bacillales</taxon>
        <taxon>Bacillaceae</taxon>
        <taxon>Rossellomorea</taxon>
    </lineage>
</organism>